<comment type="caution">
    <text evidence="2">The sequence shown here is derived from an EMBL/GenBank/DDBJ whole genome shotgun (WGS) entry which is preliminary data.</text>
</comment>
<evidence type="ECO:0000259" key="1">
    <source>
        <dbReference type="Pfam" id="PF13470"/>
    </source>
</evidence>
<dbReference type="InterPro" id="IPR029060">
    <property type="entry name" value="PIN-like_dom_sf"/>
</dbReference>
<evidence type="ECO:0000313" key="2">
    <source>
        <dbReference type="EMBL" id="MFC7339528.1"/>
    </source>
</evidence>
<feature type="domain" description="PIN" evidence="1">
    <location>
        <begin position="7"/>
        <end position="114"/>
    </location>
</feature>
<dbReference type="Proteomes" id="UP001596472">
    <property type="component" value="Unassembled WGS sequence"/>
</dbReference>
<sequence>MRADYRVTLDACVLANPTLCDLLLRLAEKPRLYLPCWSAEILDEVHRTQTDKLPKPFPKERADSFRVAVETAFPEAMVEGFAHLIPSMTNDPKDRHVLAAAYHSGSPLILTFNLRDFRKDALEPLGIEARHPQDYLISLYEFEPATVVQKLSAMAARRKLDLGELLLRMGRSVPDFASRLIEDLELS</sequence>
<name>A0ABW2LAP0_9BACT</name>
<evidence type="ECO:0000313" key="3">
    <source>
        <dbReference type="Proteomes" id="UP001596472"/>
    </source>
</evidence>
<proteinExistence type="predicted"/>
<organism evidence="2 3">
    <name type="scientific">Haloferula chungangensis</name>
    <dbReference type="NCBI Taxonomy" id="1048331"/>
    <lineage>
        <taxon>Bacteria</taxon>
        <taxon>Pseudomonadati</taxon>
        <taxon>Verrucomicrobiota</taxon>
        <taxon>Verrucomicrobiia</taxon>
        <taxon>Verrucomicrobiales</taxon>
        <taxon>Verrucomicrobiaceae</taxon>
        <taxon>Haloferula</taxon>
    </lineage>
</organism>
<gene>
    <name evidence="2" type="ORF">ACFQY0_20215</name>
</gene>
<keyword evidence="3" id="KW-1185">Reference proteome</keyword>
<dbReference type="SUPFAM" id="SSF88723">
    <property type="entry name" value="PIN domain-like"/>
    <property type="match status" value="1"/>
</dbReference>
<dbReference type="EMBL" id="JBHTBS010000019">
    <property type="protein sequence ID" value="MFC7339528.1"/>
    <property type="molecule type" value="Genomic_DNA"/>
</dbReference>
<dbReference type="InterPro" id="IPR002716">
    <property type="entry name" value="PIN_dom"/>
</dbReference>
<reference evidence="3" key="1">
    <citation type="journal article" date="2019" name="Int. J. Syst. Evol. Microbiol.">
        <title>The Global Catalogue of Microorganisms (GCM) 10K type strain sequencing project: providing services to taxonomists for standard genome sequencing and annotation.</title>
        <authorList>
            <consortium name="The Broad Institute Genomics Platform"/>
            <consortium name="The Broad Institute Genome Sequencing Center for Infectious Disease"/>
            <person name="Wu L."/>
            <person name="Ma J."/>
        </authorList>
    </citation>
    <scope>NUCLEOTIDE SEQUENCE [LARGE SCALE GENOMIC DNA]</scope>
    <source>
        <strain evidence="3">CGMCC 4.1467</strain>
    </source>
</reference>
<protein>
    <submittedName>
        <fullName evidence="2">PIN domain-containing protein</fullName>
    </submittedName>
</protein>
<dbReference type="RefSeq" id="WP_379716516.1">
    <property type="nucleotide sequence ID" value="NZ_JBHTBS010000019.1"/>
</dbReference>
<accession>A0ABW2LAP0</accession>
<dbReference type="Pfam" id="PF13470">
    <property type="entry name" value="PIN_3"/>
    <property type="match status" value="1"/>
</dbReference>